<dbReference type="AlphaFoldDB" id="A0A6P6XSV6"/>
<keyword evidence="2" id="KW-1185">Reference proteome</keyword>
<feature type="transmembrane region" description="Helical" evidence="1">
    <location>
        <begin position="129"/>
        <end position="149"/>
    </location>
</feature>
<dbReference type="KEGG" id="dpte:113791005"/>
<keyword evidence="1" id="KW-1133">Transmembrane helix</keyword>
<protein>
    <submittedName>
        <fullName evidence="3">Uncharacterized protein LOC113791005</fullName>
    </submittedName>
</protein>
<evidence type="ECO:0000256" key="1">
    <source>
        <dbReference type="SAM" id="Phobius"/>
    </source>
</evidence>
<dbReference type="Proteomes" id="UP000515146">
    <property type="component" value="Unplaced"/>
</dbReference>
<dbReference type="RefSeq" id="XP_027196522.1">
    <property type="nucleotide sequence ID" value="XM_027340721.1"/>
</dbReference>
<dbReference type="InParanoid" id="A0A6P6XSV6"/>
<accession>A0A6P6XSV6</accession>
<gene>
    <name evidence="3" type="primary">LOC113791005</name>
</gene>
<evidence type="ECO:0000313" key="3">
    <source>
        <dbReference type="RefSeq" id="XP_027196522.1"/>
    </source>
</evidence>
<feature type="transmembrane region" description="Helical" evidence="1">
    <location>
        <begin position="155"/>
        <end position="178"/>
    </location>
</feature>
<name>A0A6P6XSV6_DERPT</name>
<sequence length="252" mass="30199">MSIIYIKQFDWIQDYSMYQAMTGLFPKDGLHYLMQGLIIWSLNSMINGFYASSRRFEDYDFLLPIRYEKYRKLNDKNQKKFNLLRDRIFSMTPLYHVASIVFIIQYYYNLRQKSFIREIDKHNHQLKRFVSVIFTSITVTITFLVYLITMTEQNIIFICLYLVVLHSHYMILILLIIASDIIKDNNEKILRLKRKCLSLSTLDKKIFLNRQLFKYESITSTLLNRPSGFQLTNGIIITSYTFVTFIFNIIEL</sequence>
<evidence type="ECO:0000313" key="2">
    <source>
        <dbReference type="Proteomes" id="UP000515146"/>
    </source>
</evidence>
<dbReference type="OrthoDB" id="6527526at2759"/>
<feature type="transmembrane region" description="Helical" evidence="1">
    <location>
        <begin position="88"/>
        <end position="108"/>
    </location>
</feature>
<keyword evidence="1" id="KW-0472">Membrane</keyword>
<feature type="transmembrane region" description="Helical" evidence="1">
    <location>
        <begin position="231"/>
        <end position="250"/>
    </location>
</feature>
<proteinExistence type="predicted"/>
<reference evidence="3" key="1">
    <citation type="submission" date="2025-08" db="UniProtKB">
        <authorList>
            <consortium name="RefSeq"/>
        </authorList>
    </citation>
    <scope>IDENTIFICATION</scope>
    <source>
        <strain evidence="3">Airmid</strain>
    </source>
</reference>
<feature type="transmembrane region" description="Helical" evidence="1">
    <location>
        <begin position="30"/>
        <end position="50"/>
    </location>
</feature>
<keyword evidence="1" id="KW-0812">Transmembrane</keyword>
<organism evidence="2 3">
    <name type="scientific">Dermatophagoides pteronyssinus</name>
    <name type="common">European house dust mite</name>
    <dbReference type="NCBI Taxonomy" id="6956"/>
    <lineage>
        <taxon>Eukaryota</taxon>
        <taxon>Metazoa</taxon>
        <taxon>Ecdysozoa</taxon>
        <taxon>Arthropoda</taxon>
        <taxon>Chelicerata</taxon>
        <taxon>Arachnida</taxon>
        <taxon>Acari</taxon>
        <taxon>Acariformes</taxon>
        <taxon>Sarcoptiformes</taxon>
        <taxon>Astigmata</taxon>
        <taxon>Psoroptidia</taxon>
        <taxon>Analgoidea</taxon>
        <taxon>Pyroglyphidae</taxon>
        <taxon>Dermatophagoidinae</taxon>
        <taxon>Dermatophagoides</taxon>
    </lineage>
</organism>